<dbReference type="Proteomes" id="UP000735874">
    <property type="component" value="Unassembled WGS sequence"/>
</dbReference>
<dbReference type="EMBL" id="RCML01000673">
    <property type="protein sequence ID" value="KAG2971364.1"/>
    <property type="molecule type" value="Genomic_DNA"/>
</dbReference>
<dbReference type="AlphaFoldDB" id="A0A329S5Q0"/>
<dbReference type="EMBL" id="RCMG01000834">
    <property type="protein sequence ID" value="KAG2845514.1"/>
    <property type="molecule type" value="Genomic_DNA"/>
</dbReference>
<evidence type="ECO:0000256" key="1">
    <source>
        <dbReference type="SAM" id="MobiDB-lite"/>
    </source>
</evidence>
<evidence type="ECO:0000313" key="3">
    <source>
        <dbReference type="EMBL" id="KAG2971364.1"/>
    </source>
</evidence>
<dbReference type="InterPro" id="IPR023393">
    <property type="entry name" value="START-like_dom_sf"/>
</dbReference>
<evidence type="ECO:0000313" key="5">
    <source>
        <dbReference type="EMBL" id="KAG6947785.1"/>
    </source>
</evidence>
<feature type="region of interest" description="Disordered" evidence="1">
    <location>
        <begin position="302"/>
        <end position="321"/>
    </location>
</feature>
<dbReference type="PANTHER" id="PTHR13510:SF44">
    <property type="entry name" value="RABENOSYN-5"/>
    <property type="match status" value="1"/>
</dbReference>
<protein>
    <recommendedName>
        <fullName evidence="8">START-like domain</fullName>
    </recommendedName>
</protein>
<accession>A0A329S5Q0</accession>
<evidence type="ECO:0000313" key="6">
    <source>
        <dbReference type="EMBL" id="RAW31216.1"/>
    </source>
</evidence>
<feature type="compositionally biased region" description="Polar residues" evidence="1">
    <location>
        <begin position="417"/>
        <end position="439"/>
    </location>
</feature>
<dbReference type="EMBL" id="JAENGZ010001486">
    <property type="protein sequence ID" value="KAG6947785.1"/>
    <property type="molecule type" value="Genomic_DNA"/>
</dbReference>
<evidence type="ECO:0008006" key="8">
    <source>
        <dbReference type="Google" id="ProtNLM"/>
    </source>
</evidence>
<dbReference type="InterPro" id="IPR052727">
    <property type="entry name" value="Rab4/Rab5_effector"/>
</dbReference>
<evidence type="ECO:0000313" key="7">
    <source>
        <dbReference type="Proteomes" id="UP000251314"/>
    </source>
</evidence>
<dbReference type="EMBL" id="MJFZ01000332">
    <property type="protein sequence ID" value="RAW31216.1"/>
    <property type="molecule type" value="Genomic_DNA"/>
</dbReference>
<evidence type="ECO:0000313" key="2">
    <source>
        <dbReference type="EMBL" id="KAG2845514.1"/>
    </source>
</evidence>
<reference evidence="5" key="3">
    <citation type="submission" date="2021-01" db="EMBL/GenBank/DDBJ databases">
        <title>Phytophthora aleatoria, a newly-described species from Pinus radiata is distinct from Phytophthora cactorum isolates based on comparative genomics.</title>
        <authorList>
            <person name="Mcdougal R."/>
            <person name="Panda P."/>
            <person name="Williams N."/>
            <person name="Studholme D.J."/>
        </authorList>
    </citation>
    <scope>NUCLEOTIDE SEQUENCE</scope>
    <source>
        <strain evidence="5">NZFS 3830</strain>
    </source>
</reference>
<dbReference type="Proteomes" id="UP000251314">
    <property type="component" value="Unassembled WGS sequence"/>
</dbReference>
<dbReference type="PANTHER" id="PTHR13510">
    <property type="entry name" value="FYVE-FINGER-CONTAINING RAB5 EFFECTOR PROTEIN RABENOSYN-5-RELATED"/>
    <property type="match status" value="1"/>
</dbReference>
<name>A0A329S5Q0_9STRA</name>
<dbReference type="EMBL" id="RCMV01000925">
    <property type="protein sequence ID" value="KAG3211676.1"/>
    <property type="molecule type" value="Genomic_DNA"/>
</dbReference>
<dbReference type="Proteomes" id="UP000688947">
    <property type="component" value="Unassembled WGS sequence"/>
</dbReference>
<feature type="region of interest" description="Disordered" evidence="1">
    <location>
        <begin position="415"/>
        <end position="440"/>
    </location>
</feature>
<proteinExistence type="predicted"/>
<dbReference type="VEuPathDB" id="FungiDB:PC110_g12438"/>
<gene>
    <name evidence="5" type="ORF">JG687_00015879</name>
    <name evidence="6" type="ORF">PC110_g12438</name>
    <name evidence="2" type="ORF">PC113_g18169</name>
    <name evidence="3" type="ORF">PC118_g16330</name>
    <name evidence="4" type="ORF">PC129_g17351</name>
</gene>
<sequence length="624" mass="69773">MKGKWSKNVFPPLTLSTEQESQFRHLARGLVRETLAHFNTFDRLTKDQRDLTKHKRWKTVKTRDNLTVFKERDPPKIITGTSFDTPEHQRLAEDEWQMPKLLVGIGSIVGSLDDVMYGVVTPDAESMLLKAGIVRSSLVDGAVLAQIDEPTPEEPYRFLGVKWFVKGPPATLRGFVQPRDLVFVESTGILTRSNGDCIGYQLLHSVDLDGYGALPGRSLTRGRISSCTIFRETQDGKRVDVYVRGYVEQHGKLLDSMALKAASTGFLSSWNAVECGHVKKLMWFVKNPHLVAWREEAAARARGPDARTPVRSHGSTSFDGPSGVHLRNLSLASPNDRCGGTCGRKLKKVSSVGLCSLCQVPMCSKCRVTKKLAYATCELKLERRESIICRSCVAKVRLQPVRRIAQQEIRDDRYRWQPTNNQQQPVAAQTTNPPSSGSIRSHVRVELNGTDRSNAASSGVTAAFLDRHRLQQLQQQQQSQTQTSNTGIGLRTKPCWCRRHKKSEHNSAESRPVLFGESTALSDCQLGALSQCSTAGDSPINPLAYSWASSAQESDHRARVEEADEDDWAKTPEFTENQQERRQLWHQMTELRLAVENTYQIAKHTTDSCCGPRFSPLGKASVKY</sequence>
<organism evidence="6 7">
    <name type="scientific">Phytophthora cactorum</name>
    <dbReference type="NCBI Taxonomy" id="29920"/>
    <lineage>
        <taxon>Eukaryota</taxon>
        <taxon>Sar</taxon>
        <taxon>Stramenopiles</taxon>
        <taxon>Oomycota</taxon>
        <taxon>Peronosporomycetes</taxon>
        <taxon>Peronosporales</taxon>
        <taxon>Peronosporaceae</taxon>
        <taxon>Phytophthora</taxon>
    </lineage>
</organism>
<reference evidence="2" key="2">
    <citation type="submission" date="2018-10" db="EMBL/GenBank/DDBJ databases">
        <title>Effector identification in a new, highly contiguous assembly of the strawberry crown rot pathogen Phytophthora cactorum.</title>
        <authorList>
            <person name="Armitage A.D."/>
            <person name="Nellist C.F."/>
            <person name="Bates H."/>
            <person name="Vickerstaff R.J."/>
            <person name="Harrison R.J."/>
        </authorList>
    </citation>
    <scope>NUCLEOTIDE SEQUENCE</scope>
    <source>
        <strain evidence="2">15-7</strain>
        <strain evidence="3">P415</strain>
        <strain evidence="4">P421</strain>
    </source>
</reference>
<feature type="region of interest" description="Disordered" evidence="1">
    <location>
        <begin position="471"/>
        <end position="490"/>
    </location>
</feature>
<dbReference type="Gene3D" id="3.30.530.20">
    <property type="match status" value="1"/>
</dbReference>
<feature type="compositionally biased region" description="Low complexity" evidence="1">
    <location>
        <begin position="471"/>
        <end position="484"/>
    </location>
</feature>
<dbReference type="OrthoDB" id="114007at2759"/>
<evidence type="ECO:0000313" key="4">
    <source>
        <dbReference type="EMBL" id="KAG3211676.1"/>
    </source>
</evidence>
<dbReference type="Proteomes" id="UP000697107">
    <property type="component" value="Unassembled WGS sequence"/>
</dbReference>
<reference evidence="6 7" key="1">
    <citation type="submission" date="2018-01" db="EMBL/GenBank/DDBJ databases">
        <title>Draft genome of the strawberry crown rot pathogen Phytophthora cactorum.</title>
        <authorList>
            <person name="Armitage A.D."/>
            <person name="Lysoe E."/>
            <person name="Nellist C.F."/>
            <person name="Harrison R.J."/>
            <person name="Brurberg M.B."/>
        </authorList>
    </citation>
    <scope>NUCLEOTIDE SEQUENCE [LARGE SCALE GENOMIC DNA]</scope>
    <source>
        <strain evidence="6 7">10300</strain>
    </source>
</reference>
<comment type="caution">
    <text evidence="6">The sequence shown here is derived from an EMBL/GenBank/DDBJ whole genome shotgun (WGS) entry which is preliminary data.</text>
</comment>
<dbReference type="Proteomes" id="UP000760860">
    <property type="component" value="Unassembled WGS sequence"/>
</dbReference>
<keyword evidence="7" id="KW-1185">Reference proteome</keyword>